<organism evidence="2 3">
    <name type="scientific">Canicola haemoglobinophilus</name>
    <dbReference type="NCBI Taxonomy" id="733"/>
    <lineage>
        <taxon>Bacteria</taxon>
        <taxon>Pseudomonadati</taxon>
        <taxon>Pseudomonadota</taxon>
        <taxon>Gammaproteobacteria</taxon>
        <taxon>Pasteurellales</taxon>
        <taxon>Pasteurellaceae</taxon>
        <taxon>Canicola</taxon>
    </lineage>
</organism>
<keyword evidence="1" id="KW-1133">Transmembrane helix</keyword>
<feature type="transmembrane region" description="Helical" evidence="1">
    <location>
        <begin position="65"/>
        <end position="84"/>
    </location>
</feature>
<feature type="transmembrane region" description="Helical" evidence="1">
    <location>
        <begin position="38"/>
        <end position="59"/>
    </location>
</feature>
<feature type="transmembrane region" description="Helical" evidence="1">
    <location>
        <begin position="6"/>
        <end position="26"/>
    </location>
</feature>
<reference evidence="2 3" key="1">
    <citation type="submission" date="2018-06" db="EMBL/GenBank/DDBJ databases">
        <authorList>
            <consortium name="Pathogen Informatics"/>
            <person name="Doyle S."/>
        </authorList>
    </citation>
    <scope>NUCLEOTIDE SEQUENCE [LARGE SCALE GENOMIC DNA]</scope>
    <source>
        <strain evidence="2 3">NCTC1659</strain>
    </source>
</reference>
<gene>
    <name evidence="2" type="ORF">NCTC1659_01694</name>
</gene>
<dbReference type="PIRSF" id="PIRSF005610">
    <property type="entry name" value="SirB"/>
    <property type="match status" value="1"/>
</dbReference>
<keyword evidence="1" id="KW-0472">Membrane</keyword>
<dbReference type="EMBL" id="UGHF01000001">
    <property type="protein sequence ID" value="STO60405.1"/>
    <property type="molecule type" value="Genomic_DNA"/>
</dbReference>
<feature type="transmembrane region" description="Helical" evidence="1">
    <location>
        <begin position="96"/>
        <end position="115"/>
    </location>
</feature>
<dbReference type="Pfam" id="PF04247">
    <property type="entry name" value="SirB"/>
    <property type="match status" value="1"/>
</dbReference>
<keyword evidence="1" id="KW-0812">Transmembrane</keyword>
<protein>
    <submittedName>
        <fullName evidence="2">Invasion gene expression up-regulator, SirB</fullName>
    </submittedName>
</protein>
<evidence type="ECO:0000313" key="3">
    <source>
        <dbReference type="Proteomes" id="UP000254329"/>
    </source>
</evidence>
<dbReference type="AlphaFoldDB" id="A0A1V4B3J5"/>
<evidence type="ECO:0000313" key="2">
    <source>
        <dbReference type="EMBL" id="STO60405.1"/>
    </source>
</evidence>
<dbReference type="STRING" id="733.B0186_00920"/>
<name>A0A1V4B3J5_9PAST</name>
<dbReference type="GO" id="GO:0005886">
    <property type="term" value="C:plasma membrane"/>
    <property type="evidence" value="ECO:0007669"/>
    <property type="project" value="TreeGrafter"/>
</dbReference>
<dbReference type="Proteomes" id="UP000254329">
    <property type="component" value="Unassembled WGS sequence"/>
</dbReference>
<dbReference type="PANTHER" id="PTHR39594">
    <property type="entry name" value="PROTEIN YCHQ"/>
    <property type="match status" value="1"/>
</dbReference>
<keyword evidence="3" id="KW-1185">Reference proteome</keyword>
<dbReference type="InterPro" id="IPR007360">
    <property type="entry name" value="SirB"/>
</dbReference>
<evidence type="ECO:0000256" key="1">
    <source>
        <dbReference type="SAM" id="Phobius"/>
    </source>
</evidence>
<proteinExistence type="predicted"/>
<sequence>MTIYLIYIHLIFAFVSLALLLVRGLMQMNAKDWRAIKLLKIFPHLSDTLLLASGIGLFFIMGIGLTWWIVAKVILLITYIIFAAKYFHKSAKNTAPALFILALVSLSAVIFLGFFH</sequence>
<accession>A0A1V4B3J5</accession>
<dbReference type="RefSeq" id="WP_078217509.1">
    <property type="nucleotide sequence ID" value="NZ_MUXZ01000004.1"/>
</dbReference>
<dbReference type="PANTHER" id="PTHR39594:SF1">
    <property type="entry name" value="PROTEIN YCHQ"/>
    <property type="match status" value="1"/>
</dbReference>